<dbReference type="InterPro" id="IPR057661">
    <property type="entry name" value="RsdA/BaiN/AoA(So)_Rossmann"/>
</dbReference>
<dbReference type="Gene3D" id="3.50.50.60">
    <property type="entry name" value="FAD/NAD(P)-binding domain"/>
    <property type="match status" value="1"/>
</dbReference>
<dbReference type="PRINTS" id="PR00368">
    <property type="entry name" value="FADPNR"/>
</dbReference>
<evidence type="ECO:0000313" key="7">
    <source>
        <dbReference type="Proteomes" id="UP001501844"/>
    </source>
</evidence>
<evidence type="ECO:0000256" key="3">
    <source>
        <dbReference type="ARBA" id="ARBA00022827"/>
    </source>
</evidence>
<dbReference type="PANTHER" id="PTHR42887">
    <property type="entry name" value="OS12G0638800 PROTEIN"/>
    <property type="match status" value="1"/>
</dbReference>
<evidence type="ECO:0000256" key="2">
    <source>
        <dbReference type="ARBA" id="ARBA00022630"/>
    </source>
</evidence>
<comment type="cofactor">
    <cofactor evidence="1">
        <name>FAD</name>
        <dbReference type="ChEBI" id="CHEBI:57692"/>
    </cofactor>
</comment>
<name>A0ABP8F8S8_9BACT</name>
<dbReference type="NCBIfam" id="TIGR00275">
    <property type="entry name" value="aminoacetone oxidase family FAD-binding enzyme"/>
    <property type="match status" value="1"/>
</dbReference>
<keyword evidence="7" id="KW-1185">Reference proteome</keyword>
<dbReference type="PANTHER" id="PTHR42887:SF2">
    <property type="entry name" value="OS12G0638800 PROTEIN"/>
    <property type="match status" value="1"/>
</dbReference>
<dbReference type="Pfam" id="PF03486">
    <property type="entry name" value="HI0933_like"/>
    <property type="match status" value="1"/>
</dbReference>
<dbReference type="InterPro" id="IPR023166">
    <property type="entry name" value="BaiN-like_dom_sf"/>
</dbReference>
<dbReference type="Proteomes" id="UP001501844">
    <property type="component" value="Unassembled WGS sequence"/>
</dbReference>
<keyword evidence="2" id="KW-0285">Flavoprotein</keyword>
<evidence type="ECO:0000259" key="4">
    <source>
        <dbReference type="Pfam" id="PF03486"/>
    </source>
</evidence>
<comment type="caution">
    <text evidence="6">The sequence shown here is derived from an EMBL/GenBank/DDBJ whole genome shotgun (WGS) entry which is preliminary data.</text>
</comment>
<sequence>MREKVVVIGGGAAGFFGAITCAEANPDVHVILLEKTTKLLSKVRVSGGGRCNVTHACFQPSQFAQHYPRGHKALKKLLPLFSATDTIQWFAQRGVALKTEQDGRMFPESNSSETIIDCLLAAARKAGVEIRTGLGVSSLQINENTTGAERFTLQLTNGETMSAAKVLVSTGGSPKPESYQWLQDLGHSIEPPIPSLFTLNVPGSPFKDLQGVAVPKAKVKLTGQKLETEGPLLITHWGLSGPAVLRFSAWGAKVLFGLHYAGTALVNWVPDSPEEQVRQLVQQQRTLSPRKTVSTNALFALPSRLWQRLCELAEVPEDVKWAELPGKAQSKLIELLVRTPFSVKGKTTFKEEFVTCGGIKLEELHLERMESRLHPGLHFAGEIVDIDGITGGFNFQAAWTGGYLAGKAMAERVKS</sequence>
<evidence type="ECO:0000256" key="1">
    <source>
        <dbReference type="ARBA" id="ARBA00001974"/>
    </source>
</evidence>
<dbReference type="Gene3D" id="2.40.30.10">
    <property type="entry name" value="Translation factors"/>
    <property type="match status" value="1"/>
</dbReference>
<evidence type="ECO:0000259" key="5">
    <source>
        <dbReference type="Pfam" id="PF22780"/>
    </source>
</evidence>
<dbReference type="Gene3D" id="1.10.8.260">
    <property type="entry name" value="HI0933 insert domain-like"/>
    <property type="match status" value="1"/>
</dbReference>
<dbReference type="SUPFAM" id="SSF160996">
    <property type="entry name" value="HI0933 insert domain-like"/>
    <property type="match status" value="1"/>
</dbReference>
<gene>
    <name evidence="6" type="ORF">GCM10023183_04630</name>
</gene>
<organism evidence="6 7">
    <name type="scientific">Nibribacter koreensis</name>
    <dbReference type="NCBI Taxonomy" id="1084519"/>
    <lineage>
        <taxon>Bacteria</taxon>
        <taxon>Pseudomonadati</taxon>
        <taxon>Bacteroidota</taxon>
        <taxon>Cytophagia</taxon>
        <taxon>Cytophagales</taxon>
        <taxon>Hymenobacteraceae</taxon>
        <taxon>Nibribacter</taxon>
    </lineage>
</organism>
<dbReference type="InterPro" id="IPR036188">
    <property type="entry name" value="FAD/NAD-bd_sf"/>
</dbReference>
<dbReference type="EMBL" id="BAABGX010000001">
    <property type="protein sequence ID" value="GAA4297259.1"/>
    <property type="molecule type" value="Genomic_DNA"/>
</dbReference>
<dbReference type="SUPFAM" id="SSF51905">
    <property type="entry name" value="FAD/NAD(P)-binding domain"/>
    <property type="match status" value="1"/>
</dbReference>
<dbReference type="InterPro" id="IPR004792">
    <property type="entry name" value="BaiN-like"/>
</dbReference>
<accession>A0ABP8F8S8</accession>
<dbReference type="RefSeq" id="WP_345161927.1">
    <property type="nucleotide sequence ID" value="NZ_BAABGX010000001.1"/>
</dbReference>
<feature type="domain" description="RsdA/BaiN/AoA(So)-like insert" evidence="5">
    <location>
        <begin position="194"/>
        <end position="354"/>
    </location>
</feature>
<feature type="domain" description="RsdA/BaiN/AoA(So)-like Rossmann fold-like" evidence="4">
    <location>
        <begin position="4"/>
        <end position="407"/>
    </location>
</feature>
<evidence type="ECO:0000313" key="6">
    <source>
        <dbReference type="EMBL" id="GAA4297259.1"/>
    </source>
</evidence>
<proteinExistence type="predicted"/>
<reference evidence="7" key="1">
    <citation type="journal article" date="2019" name="Int. J. Syst. Evol. Microbiol.">
        <title>The Global Catalogue of Microorganisms (GCM) 10K type strain sequencing project: providing services to taxonomists for standard genome sequencing and annotation.</title>
        <authorList>
            <consortium name="The Broad Institute Genomics Platform"/>
            <consortium name="The Broad Institute Genome Sequencing Center for Infectious Disease"/>
            <person name="Wu L."/>
            <person name="Ma J."/>
        </authorList>
    </citation>
    <scope>NUCLEOTIDE SEQUENCE [LARGE SCALE GENOMIC DNA]</scope>
    <source>
        <strain evidence="7">JCM 17917</strain>
    </source>
</reference>
<protein>
    <submittedName>
        <fullName evidence="6">NAD(P)/FAD-dependent oxidoreductase</fullName>
    </submittedName>
</protein>
<dbReference type="InterPro" id="IPR055178">
    <property type="entry name" value="RsdA/BaiN/AoA(So)-like_dom"/>
</dbReference>
<dbReference type="Pfam" id="PF22780">
    <property type="entry name" value="HI0933_like_1st"/>
    <property type="match status" value="1"/>
</dbReference>
<dbReference type="PRINTS" id="PR00411">
    <property type="entry name" value="PNDRDTASEI"/>
</dbReference>
<keyword evidence="3" id="KW-0274">FAD</keyword>